<gene>
    <name evidence="1" type="ORF">RCOM_1644710</name>
</gene>
<reference evidence="2" key="1">
    <citation type="journal article" date="2010" name="Nat. Biotechnol.">
        <title>Draft genome sequence of the oilseed species Ricinus communis.</title>
        <authorList>
            <person name="Chan A.P."/>
            <person name="Crabtree J."/>
            <person name="Zhao Q."/>
            <person name="Lorenzi H."/>
            <person name="Orvis J."/>
            <person name="Puiu D."/>
            <person name="Melake-Berhan A."/>
            <person name="Jones K.M."/>
            <person name="Redman J."/>
            <person name="Chen G."/>
            <person name="Cahoon E.B."/>
            <person name="Gedil M."/>
            <person name="Stanke M."/>
            <person name="Haas B.J."/>
            <person name="Wortman J.R."/>
            <person name="Fraser-Liggett C.M."/>
            <person name="Ravel J."/>
            <person name="Rabinowicz P.D."/>
        </authorList>
    </citation>
    <scope>NUCLEOTIDE SEQUENCE [LARGE SCALE GENOMIC DNA]</scope>
    <source>
        <strain evidence="2">cv. Hale</strain>
    </source>
</reference>
<dbReference type="AlphaFoldDB" id="B9RRJ9"/>
<dbReference type="EMBL" id="EQ973805">
    <property type="protein sequence ID" value="EEF45985.1"/>
    <property type="molecule type" value="Genomic_DNA"/>
</dbReference>
<proteinExistence type="predicted"/>
<sequence length="111" mass="12422">MAIPLILLALGSLFVGYLAKVCASNRLKLLGFQFKIFNLGLDLVLKDPLEPNIWFSPDPLLTVMLGDVRKPPTDIQLDQEAFHPVVMPASNRISQRPRTKPWGSLLRISDL</sequence>
<dbReference type="Proteomes" id="UP000008311">
    <property type="component" value="Unassembled WGS sequence"/>
</dbReference>
<organism evidence="1 2">
    <name type="scientific">Ricinus communis</name>
    <name type="common">Castor bean</name>
    <dbReference type="NCBI Taxonomy" id="3988"/>
    <lineage>
        <taxon>Eukaryota</taxon>
        <taxon>Viridiplantae</taxon>
        <taxon>Streptophyta</taxon>
        <taxon>Embryophyta</taxon>
        <taxon>Tracheophyta</taxon>
        <taxon>Spermatophyta</taxon>
        <taxon>Magnoliopsida</taxon>
        <taxon>eudicotyledons</taxon>
        <taxon>Gunneridae</taxon>
        <taxon>Pentapetalae</taxon>
        <taxon>rosids</taxon>
        <taxon>fabids</taxon>
        <taxon>Malpighiales</taxon>
        <taxon>Euphorbiaceae</taxon>
        <taxon>Acalyphoideae</taxon>
        <taxon>Acalypheae</taxon>
        <taxon>Ricinus</taxon>
    </lineage>
</organism>
<protein>
    <submittedName>
        <fullName evidence="1">Uncharacterized protein</fullName>
    </submittedName>
</protein>
<keyword evidence="2" id="KW-1185">Reference proteome</keyword>
<name>B9RRJ9_RICCO</name>
<dbReference type="InParanoid" id="B9RRJ9"/>
<evidence type="ECO:0000313" key="2">
    <source>
        <dbReference type="Proteomes" id="UP000008311"/>
    </source>
</evidence>
<evidence type="ECO:0000313" key="1">
    <source>
        <dbReference type="EMBL" id="EEF45985.1"/>
    </source>
</evidence>
<accession>B9RRJ9</accession>